<comment type="cofactor">
    <cofactor evidence="1">
        <name>Mg(2+)</name>
        <dbReference type="ChEBI" id="CHEBI:18420"/>
    </cofactor>
</comment>
<reference evidence="19 20" key="1">
    <citation type="journal article" date="2018" name="Nat. Ecol. Evol.">
        <title>Pezizomycetes genomes reveal the molecular basis of ectomycorrhizal truffle lifestyle.</title>
        <authorList>
            <person name="Murat C."/>
            <person name="Payen T."/>
            <person name="Noel B."/>
            <person name="Kuo A."/>
            <person name="Morin E."/>
            <person name="Chen J."/>
            <person name="Kohler A."/>
            <person name="Krizsan K."/>
            <person name="Balestrini R."/>
            <person name="Da Silva C."/>
            <person name="Montanini B."/>
            <person name="Hainaut M."/>
            <person name="Levati E."/>
            <person name="Barry K.W."/>
            <person name="Belfiori B."/>
            <person name="Cichocki N."/>
            <person name="Clum A."/>
            <person name="Dockter R.B."/>
            <person name="Fauchery L."/>
            <person name="Guy J."/>
            <person name="Iotti M."/>
            <person name="Le Tacon F."/>
            <person name="Lindquist E.A."/>
            <person name="Lipzen A."/>
            <person name="Malagnac F."/>
            <person name="Mello A."/>
            <person name="Molinier V."/>
            <person name="Miyauchi S."/>
            <person name="Poulain J."/>
            <person name="Riccioni C."/>
            <person name="Rubini A."/>
            <person name="Sitrit Y."/>
            <person name="Splivallo R."/>
            <person name="Traeger S."/>
            <person name="Wang M."/>
            <person name="Zifcakova L."/>
            <person name="Wipf D."/>
            <person name="Zambonelli A."/>
            <person name="Paolocci F."/>
            <person name="Nowrousian M."/>
            <person name="Ottonello S."/>
            <person name="Baldrian P."/>
            <person name="Spatafora J.W."/>
            <person name="Henrissat B."/>
            <person name="Nagy L.G."/>
            <person name="Aury J.M."/>
            <person name="Wincker P."/>
            <person name="Grigoriev I.V."/>
            <person name="Bonfante P."/>
            <person name="Martin F.M."/>
        </authorList>
    </citation>
    <scope>NUCLEOTIDE SEQUENCE [LARGE SCALE GENOMIC DNA]</scope>
    <source>
        <strain evidence="19 20">CCBAS932</strain>
    </source>
</reference>
<dbReference type="GO" id="GO:0009097">
    <property type="term" value="P:isoleucine biosynthetic process"/>
    <property type="evidence" value="ECO:0007669"/>
    <property type="project" value="UniProtKB-UniPathway"/>
</dbReference>
<dbReference type="AlphaFoldDB" id="A0A3N4L1L0"/>
<dbReference type="FunFam" id="3.50.30.80:FF:000001">
    <property type="entry name" value="Dihydroxy-acid dehydratase"/>
    <property type="match status" value="1"/>
</dbReference>
<accession>A0A3N4L1L0</accession>
<dbReference type="STRING" id="1392247.A0A3N4L1L0"/>
<comment type="catalytic activity">
    <reaction evidence="11">
        <text>(2R)-2,3-dihydroxy-3-methylbutanoate = 3-methyl-2-oxobutanoate + H2O</text>
        <dbReference type="Rhea" id="RHEA:24809"/>
        <dbReference type="ChEBI" id="CHEBI:11851"/>
        <dbReference type="ChEBI" id="CHEBI:15377"/>
        <dbReference type="ChEBI" id="CHEBI:49072"/>
        <dbReference type="EC" id="4.2.1.9"/>
    </reaction>
    <physiologicalReaction direction="left-to-right" evidence="11">
        <dbReference type="Rhea" id="RHEA:24810"/>
    </physiologicalReaction>
</comment>
<dbReference type="NCBIfam" id="TIGR00110">
    <property type="entry name" value="ilvD"/>
    <property type="match status" value="1"/>
</dbReference>
<dbReference type="PROSITE" id="PS00887">
    <property type="entry name" value="ILVD_EDD_2"/>
    <property type="match status" value="1"/>
</dbReference>
<dbReference type="SUPFAM" id="SSF52016">
    <property type="entry name" value="LeuD/IlvD-like"/>
    <property type="match status" value="1"/>
</dbReference>
<dbReference type="UniPathway" id="UPA00049">
    <property type="reaction ID" value="UER00061"/>
</dbReference>
<dbReference type="Pfam" id="PF24877">
    <property type="entry name" value="ILV_EDD_C"/>
    <property type="match status" value="1"/>
</dbReference>
<dbReference type="InterPro" id="IPR056740">
    <property type="entry name" value="ILV_EDD_C"/>
</dbReference>
<dbReference type="InterPro" id="IPR000581">
    <property type="entry name" value="ILV_EDD_N"/>
</dbReference>
<evidence type="ECO:0000256" key="13">
    <source>
        <dbReference type="ARBA" id="ARBA00029437"/>
    </source>
</evidence>
<dbReference type="HAMAP" id="MF_00012">
    <property type="entry name" value="IlvD"/>
    <property type="match status" value="1"/>
</dbReference>
<dbReference type="GO" id="GO:0046872">
    <property type="term" value="F:metal ion binding"/>
    <property type="evidence" value="ECO:0007669"/>
    <property type="project" value="UniProtKB-KW"/>
</dbReference>
<comment type="pathway">
    <text evidence="13">Amino-acid biosynthesis; L-isoleucine biosynthesis; L-isoleucine from 2-oxobutanoate: step 3/4.</text>
</comment>
<keyword evidence="7" id="KW-0408">Iron</keyword>
<dbReference type="InterPro" id="IPR020558">
    <property type="entry name" value="DiOHA_6PGluconate_deHydtase_CS"/>
</dbReference>
<dbReference type="EC" id="4.2.1.9" evidence="14"/>
<evidence type="ECO:0000256" key="9">
    <source>
        <dbReference type="ARBA" id="ARBA00023239"/>
    </source>
</evidence>
<keyword evidence="10" id="KW-0100">Branched-chain amino acid biosynthesis</keyword>
<dbReference type="InterPro" id="IPR042096">
    <property type="entry name" value="Dihydro-acid_dehy_C"/>
</dbReference>
<keyword evidence="5" id="KW-0479">Metal-binding</keyword>
<evidence type="ECO:0000256" key="3">
    <source>
        <dbReference type="ARBA" id="ARBA00022605"/>
    </source>
</evidence>
<gene>
    <name evidence="19" type="ORF">P167DRAFT_266725</name>
</gene>
<dbReference type="OrthoDB" id="3851628at2759"/>
<dbReference type="EMBL" id="ML119108">
    <property type="protein sequence ID" value="RPB16706.1"/>
    <property type="molecule type" value="Genomic_DNA"/>
</dbReference>
<organism evidence="19 20">
    <name type="scientific">Morchella conica CCBAS932</name>
    <dbReference type="NCBI Taxonomy" id="1392247"/>
    <lineage>
        <taxon>Eukaryota</taxon>
        <taxon>Fungi</taxon>
        <taxon>Dikarya</taxon>
        <taxon>Ascomycota</taxon>
        <taxon>Pezizomycotina</taxon>
        <taxon>Pezizomycetes</taxon>
        <taxon>Pezizales</taxon>
        <taxon>Morchellaceae</taxon>
        <taxon>Morchella</taxon>
    </lineage>
</organism>
<dbReference type="InterPro" id="IPR050165">
    <property type="entry name" value="DHAD_IlvD/Edd"/>
</dbReference>
<comment type="similarity">
    <text evidence="2">Belongs to the IlvD/Edd family.</text>
</comment>
<dbReference type="NCBIfam" id="NF002068">
    <property type="entry name" value="PRK00911.1"/>
    <property type="match status" value="1"/>
</dbReference>
<dbReference type="GO" id="GO:0009099">
    <property type="term" value="P:L-valine biosynthetic process"/>
    <property type="evidence" value="ECO:0007669"/>
    <property type="project" value="UniProtKB-UniPathway"/>
</dbReference>
<keyword evidence="9" id="KW-0456">Lyase</keyword>
<evidence type="ECO:0000256" key="1">
    <source>
        <dbReference type="ARBA" id="ARBA00001946"/>
    </source>
</evidence>
<dbReference type="Pfam" id="PF00920">
    <property type="entry name" value="ILVD_EDD_N"/>
    <property type="match status" value="1"/>
</dbReference>
<feature type="domain" description="Dihydroxy-acid/6-phosphogluconate dehydratase C-terminal" evidence="18">
    <location>
        <begin position="399"/>
        <end position="589"/>
    </location>
</feature>
<sequence>MSEQMDQSQPENHSRFLEFRSVPYGTKRDGELVLNRYSSLVTNGYEFPGAQAMLYAAGIKNQEDMRTKPQVGVASVWWEGNPCNMHLLDLGKTVKEGLEKNGMIGWQFNTIGVSDAITMSNQGMRFSLQSRDIIADSIETTTCAQHHDANISIPGCDKNMPGCIMAMARHNRPSLMIYGGSIKGGYSERLRQPINISSCFEAHGAMMYGKLTTDDLDDVIKNSCPGPGGCGGMYTANTMATALEAMGLTLPGSSSTPADSPAKYRECLRAAEAIKVLLEKDIKPRDLITRESFENAMVITMIMGGSTNAVLHFLAISHTADLDLTIDDFQRVADKIPVLADLKPSGKYMMADLADIGGMPAVFKFLIHAGLINGDILTVTGKTLKENVESAPSLDPGQDIIRPLSNPIKATGHIRILKGNLAPGGAVAKITGKEGKSFIGKARVYNGEEALIASLEKGEIHPEENTVLCVRYEGPKGGPGMPEQLKTSAVLMGANLRNVALITDGRYSGASHGFIVGHIVPEAQAGGPIAILQDGDVVTIDSETNQLSMNVSDKEISARLKKWKAPRMKVNRGTLAKYAYLVGDASHGAVLDMF</sequence>
<evidence type="ECO:0000259" key="17">
    <source>
        <dbReference type="Pfam" id="PF00920"/>
    </source>
</evidence>
<name>A0A3N4L1L0_9PEZI</name>
<evidence type="ECO:0000256" key="6">
    <source>
        <dbReference type="ARBA" id="ARBA00022842"/>
    </source>
</evidence>
<keyword evidence="3" id="KW-0028">Amino-acid biosynthesis</keyword>
<dbReference type="InterPro" id="IPR037237">
    <property type="entry name" value="IlvD/EDD_N"/>
</dbReference>
<proteinExistence type="inferred from homology"/>
<evidence type="ECO:0000256" key="14">
    <source>
        <dbReference type="ARBA" id="ARBA00029490"/>
    </source>
</evidence>
<dbReference type="UniPathway" id="UPA00047">
    <property type="reaction ID" value="UER00057"/>
</dbReference>
<evidence type="ECO:0000313" key="20">
    <source>
        <dbReference type="Proteomes" id="UP000277580"/>
    </source>
</evidence>
<keyword evidence="8" id="KW-0411">Iron-sulfur</keyword>
<evidence type="ECO:0000256" key="4">
    <source>
        <dbReference type="ARBA" id="ARBA00022714"/>
    </source>
</evidence>
<dbReference type="InParanoid" id="A0A3N4L1L0"/>
<comment type="cofactor">
    <cofactor evidence="15">
        <name>[2Fe-2S] cluster</name>
        <dbReference type="ChEBI" id="CHEBI:190135"/>
    </cofactor>
</comment>
<evidence type="ECO:0000256" key="10">
    <source>
        <dbReference type="ARBA" id="ARBA00023304"/>
    </source>
</evidence>
<evidence type="ECO:0000256" key="5">
    <source>
        <dbReference type="ARBA" id="ARBA00022723"/>
    </source>
</evidence>
<dbReference type="PROSITE" id="PS00886">
    <property type="entry name" value="ILVD_EDD_1"/>
    <property type="match status" value="1"/>
</dbReference>
<comment type="pathway">
    <text evidence="12">Amino-acid biosynthesis; L-valine biosynthesis; L-valine from pyruvate: step 3/4.</text>
</comment>
<keyword evidence="20" id="KW-1185">Reference proteome</keyword>
<dbReference type="GO" id="GO:0051537">
    <property type="term" value="F:2 iron, 2 sulfur cluster binding"/>
    <property type="evidence" value="ECO:0007669"/>
    <property type="project" value="UniProtKB-KW"/>
</dbReference>
<dbReference type="GO" id="GO:0004160">
    <property type="term" value="F:dihydroxy-acid dehydratase activity"/>
    <property type="evidence" value="ECO:0007669"/>
    <property type="project" value="UniProtKB-EC"/>
</dbReference>
<dbReference type="Proteomes" id="UP000277580">
    <property type="component" value="Unassembled WGS sequence"/>
</dbReference>
<evidence type="ECO:0000256" key="11">
    <source>
        <dbReference type="ARBA" id="ARBA00029304"/>
    </source>
</evidence>
<evidence type="ECO:0000256" key="15">
    <source>
        <dbReference type="ARBA" id="ARBA00034078"/>
    </source>
</evidence>
<keyword evidence="6" id="KW-0460">Magnesium</keyword>
<dbReference type="PANTHER" id="PTHR21000:SF13">
    <property type="entry name" value="DIHYDROXY-ACID DEHYDRATASE"/>
    <property type="match status" value="1"/>
</dbReference>
<dbReference type="GO" id="GO:0005739">
    <property type="term" value="C:mitochondrion"/>
    <property type="evidence" value="ECO:0007669"/>
    <property type="project" value="TreeGrafter"/>
</dbReference>
<evidence type="ECO:0000256" key="8">
    <source>
        <dbReference type="ARBA" id="ARBA00023014"/>
    </source>
</evidence>
<evidence type="ECO:0000256" key="7">
    <source>
        <dbReference type="ARBA" id="ARBA00023004"/>
    </source>
</evidence>
<keyword evidence="4" id="KW-0001">2Fe-2S</keyword>
<dbReference type="PANTHER" id="PTHR21000">
    <property type="entry name" value="DIHYDROXY-ACID DEHYDRATASE DAD"/>
    <property type="match status" value="1"/>
</dbReference>
<evidence type="ECO:0000313" key="19">
    <source>
        <dbReference type="EMBL" id="RPB16706.1"/>
    </source>
</evidence>
<dbReference type="Gene3D" id="3.50.30.80">
    <property type="entry name" value="IlvD/EDD C-terminal domain-like"/>
    <property type="match status" value="1"/>
</dbReference>
<evidence type="ECO:0000256" key="12">
    <source>
        <dbReference type="ARBA" id="ARBA00029436"/>
    </source>
</evidence>
<evidence type="ECO:0000256" key="16">
    <source>
        <dbReference type="ARBA" id="ARBA00052865"/>
    </source>
</evidence>
<comment type="catalytic activity">
    <reaction evidence="16">
        <text>(2R,3R)-2,3-dihydroxy-3-methylpentanoate = (S)-3-methyl-2-oxopentanoate + H2O</text>
        <dbReference type="Rhea" id="RHEA:27694"/>
        <dbReference type="ChEBI" id="CHEBI:15377"/>
        <dbReference type="ChEBI" id="CHEBI:35146"/>
        <dbReference type="ChEBI" id="CHEBI:49258"/>
        <dbReference type="EC" id="4.2.1.9"/>
    </reaction>
    <physiologicalReaction direction="left-to-right" evidence="16">
        <dbReference type="Rhea" id="RHEA:27695"/>
    </physiologicalReaction>
</comment>
<dbReference type="SUPFAM" id="SSF143975">
    <property type="entry name" value="IlvD/EDD N-terminal domain-like"/>
    <property type="match status" value="1"/>
</dbReference>
<evidence type="ECO:0000256" key="2">
    <source>
        <dbReference type="ARBA" id="ARBA00006486"/>
    </source>
</evidence>
<feature type="domain" description="Dihydroxy-acid/6-phosphogluconate dehydratase N-terminal" evidence="17">
    <location>
        <begin position="68"/>
        <end position="387"/>
    </location>
</feature>
<protein>
    <recommendedName>
        <fullName evidence="14">dihydroxy-acid dehydratase</fullName>
        <ecNumber evidence="14">4.2.1.9</ecNumber>
    </recommendedName>
</protein>
<evidence type="ECO:0000259" key="18">
    <source>
        <dbReference type="Pfam" id="PF24877"/>
    </source>
</evidence>
<dbReference type="InterPro" id="IPR004404">
    <property type="entry name" value="DihydroxyA_deHydtase"/>
</dbReference>